<comment type="caution">
    <text evidence="1">The sequence shown here is derived from an EMBL/GenBank/DDBJ whole genome shotgun (WGS) entry which is preliminary data.</text>
</comment>
<proteinExistence type="predicted"/>
<dbReference type="OrthoDB" id="1246104at2759"/>
<keyword evidence="2" id="KW-1185">Reference proteome</keyword>
<organism evidence="1 2">
    <name type="scientific">Capsicum baccatum</name>
    <name type="common">Peruvian pepper</name>
    <dbReference type="NCBI Taxonomy" id="33114"/>
    <lineage>
        <taxon>Eukaryota</taxon>
        <taxon>Viridiplantae</taxon>
        <taxon>Streptophyta</taxon>
        <taxon>Embryophyta</taxon>
        <taxon>Tracheophyta</taxon>
        <taxon>Spermatophyta</taxon>
        <taxon>Magnoliopsida</taxon>
        <taxon>eudicotyledons</taxon>
        <taxon>Gunneridae</taxon>
        <taxon>Pentapetalae</taxon>
        <taxon>asterids</taxon>
        <taxon>lamiids</taxon>
        <taxon>Solanales</taxon>
        <taxon>Solanaceae</taxon>
        <taxon>Solanoideae</taxon>
        <taxon>Capsiceae</taxon>
        <taxon>Capsicum</taxon>
    </lineage>
</organism>
<dbReference type="AlphaFoldDB" id="A0A2G2VYK9"/>
<evidence type="ECO:0000313" key="1">
    <source>
        <dbReference type="EMBL" id="PHT38062.1"/>
    </source>
</evidence>
<name>A0A2G2VYK9_CAPBA</name>
<dbReference type="Proteomes" id="UP000224567">
    <property type="component" value="Unassembled WGS sequence"/>
</dbReference>
<sequence>MGCGAVDEAAPPLTRGRGYDAGYGENSVRSATTLMGPATPNPDYSGLQCWHWTLDEKPKKKIVSGGYFIEQNFTELKLELVIQSGLGRHKKTKLIKIGKELECESLELGLSKLRKIHSSCGGFLLMSEPGDCGKLQLINPATKFCLTIPRCPSLCPHKACSAALAFDSWTKQYKVVHVVTDSYGFEIFNLCGGDDEHWERVPGPWEDQNDRPFDPLTFSGRIQCQ</sequence>
<protein>
    <submittedName>
        <fullName evidence="1">Uncharacterized protein</fullName>
    </submittedName>
</protein>
<accession>A0A2G2VYK9</accession>
<reference evidence="1 2" key="1">
    <citation type="journal article" date="2017" name="Genome Biol.">
        <title>New reference genome sequences of hot pepper reveal the massive evolution of plant disease-resistance genes by retroduplication.</title>
        <authorList>
            <person name="Kim S."/>
            <person name="Park J."/>
            <person name="Yeom S.I."/>
            <person name="Kim Y.M."/>
            <person name="Seo E."/>
            <person name="Kim K.T."/>
            <person name="Kim M.S."/>
            <person name="Lee J.M."/>
            <person name="Cheong K."/>
            <person name="Shin H.S."/>
            <person name="Kim S.B."/>
            <person name="Han K."/>
            <person name="Lee J."/>
            <person name="Park M."/>
            <person name="Lee H.A."/>
            <person name="Lee H.Y."/>
            <person name="Lee Y."/>
            <person name="Oh S."/>
            <person name="Lee J.H."/>
            <person name="Choi E."/>
            <person name="Choi E."/>
            <person name="Lee S.E."/>
            <person name="Jeon J."/>
            <person name="Kim H."/>
            <person name="Choi G."/>
            <person name="Song H."/>
            <person name="Lee J."/>
            <person name="Lee S.C."/>
            <person name="Kwon J.K."/>
            <person name="Lee H.Y."/>
            <person name="Koo N."/>
            <person name="Hong Y."/>
            <person name="Kim R.W."/>
            <person name="Kang W.H."/>
            <person name="Huh J.H."/>
            <person name="Kang B.C."/>
            <person name="Yang T.J."/>
            <person name="Lee Y.H."/>
            <person name="Bennetzen J.L."/>
            <person name="Choi D."/>
        </authorList>
    </citation>
    <scope>NUCLEOTIDE SEQUENCE [LARGE SCALE GENOMIC DNA]</scope>
    <source>
        <strain evidence="2">cv. PBC81</strain>
    </source>
</reference>
<gene>
    <name evidence="1" type="ORF">CQW23_21635</name>
</gene>
<evidence type="ECO:0000313" key="2">
    <source>
        <dbReference type="Proteomes" id="UP000224567"/>
    </source>
</evidence>
<reference evidence="2" key="2">
    <citation type="journal article" date="2017" name="J. Anim. Genet.">
        <title>Multiple reference genome sequences of hot pepper reveal the massive evolution of plant disease resistance genes by retroduplication.</title>
        <authorList>
            <person name="Kim S."/>
            <person name="Park J."/>
            <person name="Yeom S.-I."/>
            <person name="Kim Y.-M."/>
            <person name="Seo E."/>
            <person name="Kim K.-T."/>
            <person name="Kim M.-S."/>
            <person name="Lee J.M."/>
            <person name="Cheong K."/>
            <person name="Shin H.-S."/>
            <person name="Kim S.-B."/>
            <person name="Han K."/>
            <person name="Lee J."/>
            <person name="Park M."/>
            <person name="Lee H.-A."/>
            <person name="Lee H.-Y."/>
            <person name="Lee Y."/>
            <person name="Oh S."/>
            <person name="Lee J.H."/>
            <person name="Choi E."/>
            <person name="Choi E."/>
            <person name="Lee S.E."/>
            <person name="Jeon J."/>
            <person name="Kim H."/>
            <person name="Choi G."/>
            <person name="Song H."/>
            <person name="Lee J."/>
            <person name="Lee S.-C."/>
            <person name="Kwon J.-K."/>
            <person name="Lee H.-Y."/>
            <person name="Koo N."/>
            <person name="Hong Y."/>
            <person name="Kim R.W."/>
            <person name="Kang W.-H."/>
            <person name="Huh J.H."/>
            <person name="Kang B.-C."/>
            <person name="Yang T.-J."/>
            <person name="Lee Y.-H."/>
            <person name="Bennetzen J.L."/>
            <person name="Choi D."/>
        </authorList>
    </citation>
    <scope>NUCLEOTIDE SEQUENCE [LARGE SCALE GENOMIC DNA]</scope>
    <source>
        <strain evidence="2">cv. PBC81</strain>
    </source>
</reference>
<dbReference type="EMBL" id="MLFT02000009">
    <property type="protein sequence ID" value="PHT38062.1"/>
    <property type="molecule type" value="Genomic_DNA"/>
</dbReference>